<dbReference type="AlphaFoldDB" id="D6CTB4"/>
<evidence type="ECO:0000313" key="2">
    <source>
        <dbReference type="EMBL" id="CQR32410.1"/>
    </source>
</evidence>
<reference evidence="3" key="2">
    <citation type="journal article" date="2010" name="PLoS Genet.">
        <title>Structure, function, and evolution of the Thiomonas spp. genome.</title>
        <authorList>
            <person name="Arsene-Ploetze F."/>
            <person name="Koechler S."/>
            <person name="Marchal M."/>
            <person name="Coppee J.Y."/>
            <person name="Chandler M."/>
            <person name="Bonnefoy V."/>
            <person name="Brochier-Armanet C."/>
            <person name="Barakat M."/>
            <person name="Barbe V."/>
            <person name="Battaglia-Brunet F."/>
            <person name="Bruneel O."/>
            <person name="Bryan C.G."/>
            <person name="Cleiss-Arnold J."/>
            <person name="Cruveiller S."/>
            <person name="Erhardt M."/>
            <person name="Heinrich-Salmeron A."/>
            <person name="Hommais F."/>
            <person name="Joulian C."/>
            <person name="Krin E."/>
            <person name="Lieutaud A."/>
            <person name="Lievremont D."/>
            <person name="Michel C."/>
            <person name="Muller D."/>
            <person name="Ortet P."/>
            <person name="Proux C."/>
            <person name="Siguier P."/>
            <person name="Roche D."/>
            <person name="Rouy Z."/>
            <person name="Salvignol G."/>
            <person name="Slyemi D."/>
            <person name="Talla E."/>
            <person name="Weiss S."/>
            <person name="Weissenbach J."/>
            <person name="Medigue C."/>
            <person name="Bertin P.N."/>
        </authorList>
    </citation>
    <scope>NUCLEOTIDE SEQUENCE [LARGE SCALE GENOMIC DNA]</scope>
    <source>
        <strain evidence="3">DSM 22701 / CIP 110005 / 3As</strain>
    </source>
</reference>
<organism evidence="1 3">
    <name type="scientific">Thiomonas arsenitoxydans (strain DSM 22701 / CIP 110005 / 3As)</name>
    <dbReference type="NCBI Taxonomy" id="426114"/>
    <lineage>
        <taxon>Bacteria</taxon>
        <taxon>Pseudomonadati</taxon>
        <taxon>Pseudomonadota</taxon>
        <taxon>Betaproteobacteria</taxon>
        <taxon>Burkholderiales</taxon>
        <taxon>Thiomonas</taxon>
    </lineage>
</organism>
<evidence type="ECO:0000313" key="4">
    <source>
        <dbReference type="Proteomes" id="UP000078599"/>
    </source>
</evidence>
<proteinExistence type="predicted"/>
<keyword evidence="4" id="KW-1185">Reference proteome</keyword>
<evidence type="ECO:0000313" key="1">
    <source>
        <dbReference type="EMBL" id="CAZ88533.1"/>
    </source>
</evidence>
<name>D6CTB4_THIA3</name>
<reference key="1">
    <citation type="submission" date="2009-07" db="EMBL/GenBank/DDBJ databases">
        <authorList>
            <person name="Genoscope - CEA"/>
        </authorList>
    </citation>
    <scope>NUCLEOTIDE SEQUENCE</scope>
    <source>
        <strain>3As</strain>
    </source>
</reference>
<dbReference type="Proteomes" id="UP000078599">
    <property type="component" value="Unassembled WGS sequence"/>
</dbReference>
<evidence type="ECO:0000313" key="3">
    <source>
        <dbReference type="Proteomes" id="UP000002372"/>
    </source>
</evidence>
<dbReference type="HOGENOM" id="CLU_2848448_0_0_4"/>
<protein>
    <submittedName>
        <fullName evidence="1">Uncharacterized protein</fullName>
    </submittedName>
</protein>
<accession>D6CTB4</accession>
<dbReference type="Proteomes" id="UP000002372">
    <property type="component" value="Chromosome"/>
</dbReference>
<dbReference type="KEGG" id="thi:THI_1868"/>
<reference evidence="1" key="3">
    <citation type="submission" date="2010-07" db="EMBL/GenBank/DDBJ databases">
        <authorList>
            <person name="Genoscope - CEA"/>
        </authorList>
    </citation>
    <scope>NUCLEOTIDE SEQUENCE</scope>
    <source>
        <strain evidence="1">3As</strain>
    </source>
</reference>
<reference evidence="2 4" key="4">
    <citation type="submission" date="2015-03" db="EMBL/GenBank/DDBJ databases">
        <authorList>
            <person name="Regsiter A."/>
            <person name="william w."/>
        </authorList>
    </citation>
    <scope>NUCLEOTIDE SEQUENCE [LARGE SCALE GENOMIC DNA]</scope>
    <source>
        <strain evidence="2 4">CB1</strain>
    </source>
</reference>
<gene>
    <name evidence="1" type="ordered locus">THI_1868</name>
    <name evidence="2" type="ORF">THICB1_20160</name>
</gene>
<dbReference type="EMBL" id="CTRI01000012">
    <property type="protein sequence ID" value="CQR32410.1"/>
    <property type="molecule type" value="Genomic_DNA"/>
</dbReference>
<dbReference type="EMBL" id="FP475956">
    <property type="protein sequence ID" value="CAZ88533.1"/>
    <property type="molecule type" value="Genomic_DNA"/>
</dbReference>
<sequence>MIGARTLAVSIFRFYFYERQNVIKTTKYDCFLHWNATLYKNLFYFIRILQNTLHVCEISPGYSIC</sequence>